<dbReference type="AlphaFoldDB" id="A0A346NNM2"/>
<dbReference type="PANTHER" id="PTHR11528">
    <property type="entry name" value="HEAT SHOCK PROTEIN 90 FAMILY MEMBER"/>
    <property type="match status" value="1"/>
</dbReference>
<organism evidence="14 15">
    <name type="scientific">Salinimonas sediminis</name>
    <dbReference type="NCBI Taxonomy" id="2303538"/>
    <lineage>
        <taxon>Bacteria</taxon>
        <taxon>Pseudomonadati</taxon>
        <taxon>Pseudomonadota</taxon>
        <taxon>Gammaproteobacteria</taxon>
        <taxon>Alteromonadales</taxon>
        <taxon>Alteromonadaceae</taxon>
        <taxon>Alteromonas/Salinimonas group</taxon>
        <taxon>Salinimonas</taxon>
    </lineage>
</organism>
<comment type="function">
    <text evidence="8 10">Molecular chaperone. Has ATPase activity.</text>
</comment>
<evidence type="ECO:0000256" key="12">
    <source>
        <dbReference type="SAM" id="MobiDB-lite"/>
    </source>
</evidence>
<feature type="binding site" evidence="11">
    <location>
        <position position="102"/>
    </location>
    <ligand>
        <name>ATP</name>
        <dbReference type="ChEBI" id="CHEBI:30616"/>
    </ligand>
</feature>
<dbReference type="InterPro" id="IPR020568">
    <property type="entry name" value="Ribosomal_Su5_D2-typ_SF"/>
</dbReference>
<dbReference type="PIRSF" id="PIRSF002583">
    <property type="entry name" value="Hsp90"/>
    <property type="match status" value="1"/>
</dbReference>
<feature type="domain" description="Histidine kinase/HSP90-like ATPase" evidence="13">
    <location>
        <begin position="30"/>
        <end position="187"/>
    </location>
</feature>
<evidence type="ECO:0000256" key="11">
    <source>
        <dbReference type="PIRSR" id="PIRSR002583-1"/>
    </source>
</evidence>
<feature type="binding site" evidence="11">
    <location>
        <begin position="103"/>
        <end position="104"/>
    </location>
    <ligand>
        <name>ATP</name>
        <dbReference type="ChEBI" id="CHEBI:30616"/>
    </ligand>
</feature>
<dbReference type="NCBIfam" id="NF003555">
    <property type="entry name" value="PRK05218.1"/>
    <property type="match status" value="1"/>
</dbReference>
<dbReference type="Gene3D" id="3.30.565.10">
    <property type="entry name" value="Histidine kinase-like ATPase, C-terminal domain"/>
    <property type="match status" value="1"/>
</dbReference>
<keyword evidence="15" id="KW-1185">Reference proteome</keyword>
<dbReference type="Gene3D" id="1.20.120.790">
    <property type="entry name" value="Heat shock protein 90, C-terminal domain"/>
    <property type="match status" value="1"/>
</dbReference>
<protein>
    <recommendedName>
        <fullName evidence="9 10">Chaperone protein HtpG</fullName>
    </recommendedName>
    <alternativeName>
        <fullName evidence="10">Heat shock protein HtpG</fullName>
    </alternativeName>
    <alternativeName>
        <fullName evidence="10">High temperature protein G</fullName>
    </alternativeName>
</protein>
<feature type="binding site" evidence="11">
    <location>
        <position position="88"/>
    </location>
    <ligand>
        <name>ATP</name>
        <dbReference type="ChEBI" id="CHEBI:30616"/>
    </ligand>
</feature>
<feature type="binding site" evidence="11">
    <location>
        <position position="348"/>
    </location>
    <ligand>
        <name>ATP</name>
        <dbReference type="ChEBI" id="CHEBI:30616"/>
    </ligand>
</feature>
<evidence type="ECO:0000256" key="5">
    <source>
        <dbReference type="ARBA" id="ARBA00022840"/>
    </source>
</evidence>
<feature type="binding site" evidence="11">
    <location>
        <position position="37"/>
    </location>
    <ligand>
        <name>ATP</name>
        <dbReference type="ChEBI" id="CHEBI:30616"/>
    </ligand>
</feature>
<evidence type="ECO:0000313" key="15">
    <source>
        <dbReference type="Proteomes" id="UP000262073"/>
    </source>
</evidence>
<sequence>MAEAAQQETHGFQTEVKQLLQLMIHSLYSNKEIFLRELVSNAADAADKLRFRALENDSLYEDDGDLNVKISVDKEAGTVTVADNGIGMNREDVISNLGTIAKSGTKDFFSKLSGDSAKDSQLIGQFGVGFYSAFIVADKVTVRTRAAGAPAEEGVEWTSQGEGEFTIAQITKPSRGTEVVLHLREDEQEFLDDWRLRSIVSKYSDHISIPVQMYKEEVPEQEGPDGEKTPAEPGHWEGVNKATALWTRDKSEISDEEYQEFYKHISHDFAEPMSWAHNKVEGKTEYTSLLYIPSKAPYDLWNRDQSHGLKLYVQRVFIMDDAEQFMPTYLRFVKGLVDSNDLPLNVSREILQDNKITQALRQGCTKRVLGMLEKMAKNDADKYQAFWNEFGNVLKEGPAEDFANKEKIAGLLRFSSTHNDSDAQTVSLADYIGRMKEGQETIYYVSSDSYQTAKNSPHLEIFRKKGIEVLLLGERIDEWLMSHLTEFDGKQFKSIAKGDLDLGDLDDEESKKAQEAAEKEVEGVLERVKTALGDKVVEVKFTHRLTDSPAVIVADDNGMTTQMMKLMQAAGQPVPDVKYHFELNPEHSLVKMLADVQDESRFAQWTNVLYDQAALSEQGSLKDPSAFVKNLNELLLNLSK</sequence>
<keyword evidence="5 10" id="KW-0067">ATP-binding</keyword>
<evidence type="ECO:0000256" key="7">
    <source>
        <dbReference type="ARBA" id="ARBA00023186"/>
    </source>
</evidence>
<dbReference type="PROSITE" id="PS00298">
    <property type="entry name" value="HSP90"/>
    <property type="match status" value="1"/>
</dbReference>
<dbReference type="SUPFAM" id="SSF55874">
    <property type="entry name" value="ATPase domain of HSP90 chaperone/DNA topoisomerase II/histidine kinase"/>
    <property type="match status" value="1"/>
</dbReference>
<name>A0A346NNM2_9ALTE</name>
<dbReference type="InterPro" id="IPR019805">
    <property type="entry name" value="Heat_shock_protein_90_CS"/>
</dbReference>
<dbReference type="InterPro" id="IPR001404">
    <property type="entry name" value="Hsp90_fam"/>
</dbReference>
<dbReference type="InterPro" id="IPR020575">
    <property type="entry name" value="Hsp90_N"/>
</dbReference>
<evidence type="ECO:0000259" key="13">
    <source>
        <dbReference type="SMART" id="SM00387"/>
    </source>
</evidence>
<dbReference type="OrthoDB" id="9802640at2"/>
<dbReference type="Gene3D" id="3.40.50.11260">
    <property type="match status" value="1"/>
</dbReference>
<dbReference type="SUPFAM" id="SSF110942">
    <property type="entry name" value="HSP90 C-terminal domain"/>
    <property type="match status" value="1"/>
</dbReference>
<keyword evidence="3 10" id="KW-0963">Cytoplasm</keyword>
<dbReference type="Pfam" id="PF13589">
    <property type="entry name" value="HATPase_c_3"/>
    <property type="match status" value="1"/>
</dbReference>
<dbReference type="SMART" id="SM00387">
    <property type="entry name" value="HATPase_c"/>
    <property type="match status" value="1"/>
</dbReference>
<evidence type="ECO:0000256" key="8">
    <source>
        <dbReference type="ARBA" id="ARBA00058590"/>
    </source>
</evidence>
<feature type="region of interest" description="A; substrate-binding" evidence="10">
    <location>
        <begin position="1"/>
        <end position="348"/>
    </location>
</feature>
<evidence type="ECO:0000256" key="1">
    <source>
        <dbReference type="ARBA" id="ARBA00004496"/>
    </source>
</evidence>
<dbReference type="SUPFAM" id="SSF54211">
    <property type="entry name" value="Ribosomal protein S5 domain 2-like"/>
    <property type="match status" value="1"/>
</dbReference>
<dbReference type="FunFam" id="3.30.565.10:FF:000009">
    <property type="entry name" value="Molecular chaperone HtpG"/>
    <property type="match status" value="1"/>
</dbReference>
<evidence type="ECO:0000313" key="14">
    <source>
        <dbReference type="EMBL" id="AXR07129.1"/>
    </source>
</evidence>
<dbReference type="Pfam" id="PF00183">
    <property type="entry name" value="HSP90"/>
    <property type="match status" value="1"/>
</dbReference>
<comment type="subunit">
    <text evidence="10">Homodimer.</text>
</comment>
<keyword evidence="6 10" id="KW-0346">Stress response</keyword>
<dbReference type="CDD" id="cd16927">
    <property type="entry name" value="HATPase_Hsp90-like"/>
    <property type="match status" value="1"/>
</dbReference>
<comment type="subcellular location">
    <subcellularLocation>
        <location evidence="1 10">Cytoplasm</location>
    </subcellularLocation>
</comment>
<comment type="caution">
    <text evidence="10">Lacks conserved residue(s) required for the propagation of feature annotation.</text>
</comment>
<evidence type="ECO:0000256" key="3">
    <source>
        <dbReference type="ARBA" id="ARBA00022490"/>
    </source>
</evidence>
<reference evidence="14 15" key="1">
    <citation type="submission" date="2018-08" db="EMBL/GenBank/DDBJ databases">
        <title>Salinimonas sediminis sp. nov., a piezophilic bacterium isolated from a deep-sea sediment sample from the New Britain Trench.</title>
        <authorList>
            <person name="Cao J."/>
        </authorList>
    </citation>
    <scope>NUCLEOTIDE SEQUENCE [LARGE SCALE GENOMIC DNA]</scope>
    <source>
        <strain evidence="14 15">N102</strain>
    </source>
</reference>
<dbReference type="Gene3D" id="3.30.230.80">
    <property type="match status" value="1"/>
</dbReference>
<dbReference type="InterPro" id="IPR003594">
    <property type="entry name" value="HATPase_dom"/>
</dbReference>
<dbReference type="FunFam" id="3.30.230.80:FF:000002">
    <property type="entry name" value="Molecular chaperone HtpG"/>
    <property type="match status" value="1"/>
</dbReference>
<keyword evidence="7 10" id="KW-0143">Chaperone</keyword>
<feature type="region of interest" description="C" evidence="10">
    <location>
        <begin position="566"/>
        <end position="640"/>
    </location>
</feature>
<dbReference type="EMBL" id="CP031769">
    <property type="protein sequence ID" value="AXR07129.1"/>
    <property type="molecule type" value="Genomic_DNA"/>
</dbReference>
<feature type="binding site" evidence="11">
    <location>
        <position position="83"/>
    </location>
    <ligand>
        <name>ATP</name>
        <dbReference type="ChEBI" id="CHEBI:30616"/>
    </ligand>
</feature>
<feature type="region of interest" description="Disordered" evidence="12">
    <location>
        <begin position="217"/>
        <end position="237"/>
    </location>
</feature>
<gene>
    <name evidence="10 14" type="primary">htpG</name>
    <name evidence="14" type="ORF">D0Y50_12670</name>
</gene>
<evidence type="ECO:0000256" key="6">
    <source>
        <dbReference type="ARBA" id="ARBA00023016"/>
    </source>
</evidence>
<feature type="binding site" evidence="11">
    <location>
        <position position="41"/>
    </location>
    <ligand>
        <name>ATP</name>
        <dbReference type="ChEBI" id="CHEBI:30616"/>
    </ligand>
</feature>
<dbReference type="GO" id="GO:0140662">
    <property type="term" value="F:ATP-dependent protein folding chaperone"/>
    <property type="evidence" value="ECO:0007669"/>
    <property type="project" value="InterPro"/>
</dbReference>
<evidence type="ECO:0000256" key="9">
    <source>
        <dbReference type="ARBA" id="ARBA00070675"/>
    </source>
</evidence>
<dbReference type="GO" id="GO:0005524">
    <property type="term" value="F:ATP binding"/>
    <property type="evidence" value="ECO:0007669"/>
    <property type="project" value="UniProtKB-UniRule"/>
</dbReference>
<comment type="similarity">
    <text evidence="2 10">Belongs to the heat shock protein 90 family.</text>
</comment>
<dbReference type="GO" id="GO:0016887">
    <property type="term" value="F:ATP hydrolysis activity"/>
    <property type="evidence" value="ECO:0007669"/>
    <property type="project" value="InterPro"/>
</dbReference>
<dbReference type="InterPro" id="IPR036890">
    <property type="entry name" value="HATPase_C_sf"/>
</dbReference>
<dbReference type="RefSeq" id="WP_117317269.1">
    <property type="nucleotide sequence ID" value="NZ_CP031769.1"/>
</dbReference>
<dbReference type="PRINTS" id="PR00775">
    <property type="entry name" value="HEATSHOCK90"/>
</dbReference>
<dbReference type="FunFam" id="3.40.50.11260:FF:000002">
    <property type="entry name" value="Molecular chaperone HtpG"/>
    <property type="match status" value="1"/>
</dbReference>
<accession>A0A346NNM2</accession>
<evidence type="ECO:0000256" key="4">
    <source>
        <dbReference type="ARBA" id="ARBA00022741"/>
    </source>
</evidence>
<feature type="binding site" evidence="11">
    <location>
        <position position="96"/>
    </location>
    <ligand>
        <name>ATP</name>
        <dbReference type="ChEBI" id="CHEBI:30616"/>
    </ligand>
</feature>
<feature type="binding site" evidence="11">
    <location>
        <begin position="125"/>
        <end position="130"/>
    </location>
    <ligand>
        <name>ATP</name>
        <dbReference type="ChEBI" id="CHEBI:30616"/>
    </ligand>
</feature>
<dbReference type="KEGG" id="salm:D0Y50_12670"/>
<keyword evidence="4 10" id="KW-0547">Nucleotide-binding</keyword>
<evidence type="ECO:0000256" key="2">
    <source>
        <dbReference type="ARBA" id="ARBA00008239"/>
    </source>
</evidence>
<proteinExistence type="inferred from homology"/>
<dbReference type="HAMAP" id="MF_00505">
    <property type="entry name" value="HSP90"/>
    <property type="match status" value="1"/>
</dbReference>
<dbReference type="Proteomes" id="UP000262073">
    <property type="component" value="Chromosome"/>
</dbReference>
<feature type="binding site" evidence="11">
    <location>
        <position position="177"/>
    </location>
    <ligand>
        <name>ATP</name>
        <dbReference type="ChEBI" id="CHEBI:30616"/>
    </ligand>
</feature>
<dbReference type="GO" id="GO:0005737">
    <property type="term" value="C:cytoplasm"/>
    <property type="evidence" value="ECO:0007669"/>
    <property type="project" value="UniProtKB-SubCell"/>
</dbReference>
<dbReference type="InterPro" id="IPR037196">
    <property type="entry name" value="HSP90_C"/>
</dbReference>
<dbReference type="GO" id="GO:0051082">
    <property type="term" value="F:unfolded protein binding"/>
    <property type="evidence" value="ECO:0007669"/>
    <property type="project" value="UniProtKB-UniRule"/>
</dbReference>
<evidence type="ECO:0000256" key="10">
    <source>
        <dbReference type="HAMAP-Rule" id="MF_00505"/>
    </source>
</evidence>